<protein>
    <submittedName>
        <fullName evidence="1">Uncharacterized protein</fullName>
    </submittedName>
</protein>
<sequence>MKTKRFSETLNSVWPWSDIFSSSLRNFSVRSGRIQTFFTQKPKESEKKNQKIPKFVQKSIETDQEVEESPKKIARCSVSAQSVYSKNKSILKSLSAVSKSDAPSFLSDETNFKYETYSSTKILNEVYYFPQWGKILAKHQKKKATRKTPRLLRILPTEFPSINEKSQNQTRKKSKLFQFHTISHSNLRESWKKC</sequence>
<accession>A0AAU9JJF2</accession>
<dbReference type="EMBL" id="CAJZBQ010000040">
    <property type="protein sequence ID" value="CAG9326350.1"/>
    <property type="molecule type" value="Genomic_DNA"/>
</dbReference>
<dbReference type="AlphaFoldDB" id="A0AAU9JJF2"/>
<comment type="caution">
    <text evidence="1">The sequence shown here is derived from an EMBL/GenBank/DDBJ whole genome shotgun (WGS) entry which is preliminary data.</text>
</comment>
<dbReference type="Proteomes" id="UP001162131">
    <property type="component" value="Unassembled WGS sequence"/>
</dbReference>
<organism evidence="1 2">
    <name type="scientific">Blepharisma stoltei</name>
    <dbReference type="NCBI Taxonomy" id="1481888"/>
    <lineage>
        <taxon>Eukaryota</taxon>
        <taxon>Sar</taxon>
        <taxon>Alveolata</taxon>
        <taxon>Ciliophora</taxon>
        <taxon>Postciliodesmatophora</taxon>
        <taxon>Heterotrichea</taxon>
        <taxon>Heterotrichida</taxon>
        <taxon>Blepharismidae</taxon>
        <taxon>Blepharisma</taxon>
    </lineage>
</organism>
<evidence type="ECO:0000313" key="2">
    <source>
        <dbReference type="Proteomes" id="UP001162131"/>
    </source>
</evidence>
<keyword evidence="2" id="KW-1185">Reference proteome</keyword>
<reference evidence="1" key="1">
    <citation type="submission" date="2021-09" db="EMBL/GenBank/DDBJ databases">
        <authorList>
            <consortium name="AG Swart"/>
            <person name="Singh M."/>
            <person name="Singh A."/>
            <person name="Seah K."/>
            <person name="Emmerich C."/>
        </authorList>
    </citation>
    <scope>NUCLEOTIDE SEQUENCE</scope>
    <source>
        <strain evidence="1">ATCC30299</strain>
    </source>
</reference>
<evidence type="ECO:0000313" key="1">
    <source>
        <dbReference type="EMBL" id="CAG9326350.1"/>
    </source>
</evidence>
<gene>
    <name evidence="1" type="ORF">BSTOLATCC_MIC40778</name>
</gene>
<proteinExistence type="predicted"/>
<name>A0AAU9JJF2_9CILI</name>